<dbReference type="Proteomes" id="UP001301958">
    <property type="component" value="Unassembled WGS sequence"/>
</dbReference>
<protein>
    <submittedName>
        <fullName evidence="3">Uncharacterized protein</fullName>
    </submittedName>
</protein>
<feature type="region of interest" description="Disordered" evidence="1">
    <location>
        <begin position="127"/>
        <end position="152"/>
    </location>
</feature>
<keyword evidence="2" id="KW-0812">Transmembrane</keyword>
<reference evidence="3" key="1">
    <citation type="journal article" date="2023" name="Mol. Phylogenet. Evol.">
        <title>Genome-scale phylogeny and comparative genomics of the fungal order Sordariales.</title>
        <authorList>
            <person name="Hensen N."/>
            <person name="Bonometti L."/>
            <person name="Westerberg I."/>
            <person name="Brannstrom I.O."/>
            <person name="Guillou S."/>
            <person name="Cros-Aarteil S."/>
            <person name="Calhoun S."/>
            <person name="Haridas S."/>
            <person name="Kuo A."/>
            <person name="Mondo S."/>
            <person name="Pangilinan J."/>
            <person name="Riley R."/>
            <person name="LaButti K."/>
            <person name="Andreopoulos B."/>
            <person name="Lipzen A."/>
            <person name="Chen C."/>
            <person name="Yan M."/>
            <person name="Daum C."/>
            <person name="Ng V."/>
            <person name="Clum A."/>
            <person name="Steindorff A."/>
            <person name="Ohm R.A."/>
            <person name="Martin F."/>
            <person name="Silar P."/>
            <person name="Natvig D.O."/>
            <person name="Lalanne C."/>
            <person name="Gautier V."/>
            <person name="Ament-Velasquez S.L."/>
            <person name="Kruys A."/>
            <person name="Hutchinson M.I."/>
            <person name="Powell A.J."/>
            <person name="Barry K."/>
            <person name="Miller A.N."/>
            <person name="Grigoriev I.V."/>
            <person name="Debuchy R."/>
            <person name="Gladieux P."/>
            <person name="Hiltunen Thoren M."/>
            <person name="Johannesson H."/>
        </authorList>
    </citation>
    <scope>NUCLEOTIDE SEQUENCE</scope>
    <source>
        <strain evidence="3">CBS 990.96</strain>
    </source>
</reference>
<feature type="region of interest" description="Disordered" evidence="1">
    <location>
        <begin position="82"/>
        <end position="112"/>
    </location>
</feature>
<evidence type="ECO:0000313" key="4">
    <source>
        <dbReference type="Proteomes" id="UP001301958"/>
    </source>
</evidence>
<evidence type="ECO:0000256" key="1">
    <source>
        <dbReference type="SAM" id="MobiDB-lite"/>
    </source>
</evidence>
<evidence type="ECO:0000313" key="3">
    <source>
        <dbReference type="EMBL" id="KAK4230152.1"/>
    </source>
</evidence>
<keyword evidence="2" id="KW-1133">Transmembrane helix</keyword>
<organism evidence="3 4">
    <name type="scientific">Podospora fimiseda</name>
    <dbReference type="NCBI Taxonomy" id="252190"/>
    <lineage>
        <taxon>Eukaryota</taxon>
        <taxon>Fungi</taxon>
        <taxon>Dikarya</taxon>
        <taxon>Ascomycota</taxon>
        <taxon>Pezizomycotina</taxon>
        <taxon>Sordariomycetes</taxon>
        <taxon>Sordariomycetidae</taxon>
        <taxon>Sordariales</taxon>
        <taxon>Podosporaceae</taxon>
        <taxon>Podospora</taxon>
    </lineage>
</organism>
<proteinExistence type="predicted"/>
<accession>A0AAN7BVK2</accession>
<reference evidence="3" key="2">
    <citation type="submission" date="2023-05" db="EMBL/GenBank/DDBJ databases">
        <authorList>
            <consortium name="Lawrence Berkeley National Laboratory"/>
            <person name="Steindorff A."/>
            <person name="Hensen N."/>
            <person name="Bonometti L."/>
            <person name="Westerberg I."/>
            <person name="Brannstrom I.O."/>
            <person name="Guillou S."/>
            <person name="Cros-Aarteil S."/>
            <person name="Calhoun S."/>
            <person name="Haridas S."/>
            <person name="Kuo A."/>
            <person name="Mondo S."/>
            <person name="Pangilinan J."/>
            <person name="Riley R."/>
            <person name="Labutti K."/>
            <person name="Andreopoulos B."/>
            <person name="Lipzen A."/>
            <person name="Chen C."/>
            <person name="Yanf M."/>
            <person name="Daum C."/>
            <person name="Ng V."/>
            <person name="Clum A."/>
            <person name="Ohm R."/>
            <person name="Martin F."/>
            <person name="Silar P."/>
            <person name="Natvig D."/>
            <person name="Lalanne C."/>
            <person name="Gautier V."/>
            <person name="Ament-Velasquez S.L."/>
            <person name="Kruys A."/>
            <person name="Hutchinson M.I."/>
            <person name="Powell A.J."/>
            <person name="Barry K."/>
            <person name="Miller A.N."/>
            <person name="Grigoriev I.V."/>
            <person name="Debuchy R."/>
            <person name="Gladieux P."/>
            <person name="Thoren M.H."/>
            <person name="Johannesson H."/>
        </authorList>
    </citation>
    <scope>NUCLEOTIDE SEQUENCE</scope>
    <source>
        <strain evidence="3">CBS 990.96</strain>
    </source>
</reference>
<sequence>MPPSPTPLPKINTPHPSTFFSSLNSRLNINAALAGDEEHLLNSIWILLMLVEAFIIVAVTIRTVWRSIRYRFFVRGKRVVSSRPGSRQSWGGRKVSGLSSVEEEEEEEERGWALGEKEWVLSREGEFERGGWGGYGRWEGTQGRNGGWPVTP</sequence>
<gene>
    <name evidence="3" type="ORF">QBC38DRAFT_452559</name>
</gene>
<evidence type="ECO:0000256" key="2">
    <source>
        <dbReference type="SAM" id="Phobius"/>
    </source>
</evidence>
<name>A0AAN7BVK2_9PEZI</name>
<dbReference type="AlphaFoldDB" id="A0AAN7BVK2"/>
<comment type="caution">
    <text evidence="3">The sequence shown here is derived from an EMBL/GenBank/DDBJ whole genome shotgun (WGS) entry which is preliminary data.</text>
</comment>
<feature type="transmembrane region" description="Helical" evidence="2">
    <location>
        <begin position="44"/>
        <end position="65"/>
    </location>
</feature>
<keyword evidence="2" id="KW-0472">Membrane</keyword>
<keyword evidence="4" id="KW-1185">Reference proteome</keyword>
<dbReference type="EMBL" id="MU865301">
    <property type="protein sequence ID" value="KAK4230152.1"/>
    <property type="molecule type" value="Genomic_DNA"/>
</dbReference>